<evidence type="ECO:0000313" key="3">
    <source>
        <dbReference type="Proteomes" id="UP000191931"/>
    </source>
</evidence>
<organism evidence="2 3">
    <name type="scientific">Desulfamplus magnetovallimortis</name>
    <dbReference type="NCBI Taxonomy" id="1246637"/>
    <lineage>
        <taxon>Bacteria</taxon>
        <taxon>Pseudomonadati</taxon>
        <taxon>Thermodesulfobacteriota</taxon>
        <taxon>Desulfobacteria</taxon>
        <taxon>Desulfobacterales</taxon>
        <taxon>Desulfobacteraceae</taxon>
        <taxon>Desulfamplus</taxon>
    </lineage>
</organism>
<evidence type="ECO:0000256" key="1">
    <source>
        <dbReference type="SAM" id="MobiDB-lite"/>
    </source>
</evidence>
<feature type="region of interest" description="Disordered" evidence="1">
    <location>
        <begin position="1"/>
        <end position="21"/>
    </location>
</feature>
<protein>
    <submittedName>
        <fullName evidence="2">Uncharacterized protein</fullName>
    </submittedName>
</protein>
<dbReference type="Proteomes" id="UP000191931">
    <property type="component" value="Unassembled WGS sequence"/>
</dbReference>
<evidence type="ECO:0000313" key="2">
    <source>
        <dbReference type="EMBL" id="SLM31138.1"/>
    </source>
</evidence>
<proteinExistence type="predicted"/>
<dbReference type="STRING" id="1246637.MTBBW1_2730008"/>
<accession>A0A1W1HFG0</accession>
<reference evidence="2 3" key="1">
    <citation type="submission" date="2017-03" db="EMBL/GenBank/DDBJ databases">
        <authorList>
            <person name="Afonso C.L."/>
            <person name="Miller P.J."/>
            <person name="Scott M.A."/>
            <person name="Spackman E."/>
            <person name="Goraichik I."/>
            <person name="Dimitrov K.M."/>
            <person name="Suarez D.L."/>
            <person name="Swayne D.E."/>
        </authorList>
    </citation>
    <scope>NUCLEOTIDE SEQUENCE [LARGE SCALE GENOMIC DNA]</scope>
    <source>
        <strain evidence="2">PRJEB14757</strain>
    </source>
</reference>
<sequence>MYQRAETPEERAADKKRRADADRFHTMQCSIKEELDSGVRQISRARFDMLLPADRLNYIRQGIEII</sequence>
<dbReference type="EMBL" id="FWEV01000194">
    <property type="protein sequence ID" value="SLM31138.1"/>
    <property type="molecule type" value="Genomic_DNA"/>
</dbReference>
<dbReference type="AlphaFoldDB" id="A0A1W1HFG0"/>
<name>A0A1W1HFG0_9BACT</name>
<gene>
    <name evidence="2" type="ORF">MTBBW1_2730008</name>
</gene>
<keyword evidence="3" id="KW-1185">Reference proteome</keyword>
<dbReference type="RefSeq" id="WP_080809998.1">
    <property type="nucleotide sequence ID" value="NZ_LT828577.1"/>
</dbReference>